<reference evidence="3" key="1">
    <citation type="journal article" date="2017" name="Nat. Ecol. Evol.">
        <title>Genome expansion and lineage-specific genetic innovations in the forest pathogenic fungi Armillaria.</title>
        <authorList>
            <person name="Sipos G."/>
            <person name="Prasanna A.N."/>
            <person name="Walter M.C."/>
            <person name="O'Connor E."/>
            <person name="Balint B."/>
            <person name="Krizsan K."/>
            <person name="Kiss B."/>
            <person name="Hess J."/>
            <person name="Varga T."/>
            <person name="Slot J."/>
            <person name="Riley R."/>
            <person name="Boka B."/>
            <person name="Rigling D."/>
            <person name="Barry K."/>
            <person name="Lee J."/>
            <person name="Mihaltcheva S."/>
            <person name="LaButti K."/>
            <person name="Lipzen A."/>
            <person name="Waldron R."/>
            <person name="Moloney N.M."/>
            <person name="Sperisen C."/>
            <person name="Kredics L."/>
            <person name="Vagvoelgyi C."/>
            <person name="Patrignani A."/>
            <person name="Fitzpatrick D."/>
            <person name="Nagy I."/>
            <person name="Doyle S."/>
            <person name="Anderson J.B."/>
            <person name="Grigoriev I.V."/>
            <person name="Gueldener U."/>
            <person name="Muensterkoetter M."/>
            <person name="Nagy L.G."/>
        </authorList>
    </citation>
    <scope>NUCLEOTIDE SEQUENCE [LARGE SCALE GENOMIC DNA]</scope>
    <source>
        <strain evidence="3">28-4</strain>
    </source>
</reference>
<sequence length="367" mass="40038">MSQQLMEHPGQSPTFPRSSHPNPPSSKTSGKKEDTSSTKSRKKSGRSLLSFLKKGSKTSLHLDPPSPVPSSPSENPESLSSSIQTLQPTMMTTGPIPPQTPNMSSGSAIINTASPLNLSPHNPLPTYNELIQQVAKLRQEKSLRDSSQKTMRSSAPLPVTEPSLSSIAAQLAQDYRQRQAPSIGHDSRAAASKLTPSTMPTQKSDYRMNQIEQELPGISLDTWMEQRAHTHTNEHDLPGAGGQVYEYLVFQEGQAWRLADPAEQEDILSHSADVQATILFNQNYPCKGRVKAGSGGADARGSGKPADKPDEDKEDDDEKGKKPEDQPWQLGTGFFKGDKPPTRYADPIARNVEQWSLPGAPNKFDPE</sequence>
<dbReference type="Proteomes" id="UP000218334">
    <property type="component" value="Unassembled WGS sequence"/>
</dbReference>
<protein>
    <submittedName>
        <fullName evidence="2">Uncharacterized protein</fullName>
    </submittedName>
</protein>
<feature type="compositionally biased region" description="Polar residues" evidence="1">
    <location>
        <begin position="1"/>
        <end position="28"/>
    </location>
</feature>
<name>A0A2H3BAB2_9AGAR</name>
<accession>A0A2H3BAB2</accession>
<dbReference type="EMBL" id="KZ293440">
    <property type="protein sequence ID" value="PBK66620.1"/>
    <property type="molecule type" value="Genomic_DNA"/>
</dbReference>
<evidence type="ECO:0000256" key="1">
    <source>
        <dbReference type="SAM" id="MobiDB-lite"/>
    </source>
</evidence>
<organism evidence="2 3">
    <name type="scientific">Armillaria solidipes</name>
    <dbReference type="NCBI Taxonomy" id="1076256"/>
    <lineage>
        <taxon>Eukaryota</taxon>
        <taxon>Fungi</taxon>
        <taxon>Dikarya</taxon>
        <taxon>Basidiomycota</taxon>
        <taxon>Agaricomycotina</taxon>
        <taxon>Agaricomycetes</taxon>
        <taxon>Agaricomycetidae</taxon>
        <taxon>Agaricales</taxon>
        <taxon>Marasmiineae</taxon>
        <taxon>Physalacriaceae</taxon>
        <taxon>Armillaria</taxon>
    </lineage>
</organism>
<feature type="compositionally biased region" description="Polar residues" evidence="1">
    <location>
        <begin position="101"/>
        <end position="112"/>
    </location>
</feature>
<keyword evidence="3" id="KW-1185">Reference proteome</keyword>
<feature type="region of interest" description="Disordered" evidence="1">
    <location>
        <begin position="287"/>
        <end position="367"/>
    </location>
</feature>
<dbReference type="AlphaFoldDB" id="A0A2H3BAB2"/>
<evidence type="ECO:0000313" key="3">
    <source>
        <dbReference type="Proteomes" id="UP000218334"/>
    </source>
</evidence>
<feature type="compositionally biased region" description="Low complexity" evidence="1">
    <location>
        <begin position="71"/>
        <end position="82"/>
    </location>
</feature>
<feature type="compositionally biased region" description="Basic and acidic residues" evidence="1">
    <location>
        <begin position="138"/>
        <end position="147"/>
    </location>
</feature>
<dbReference type="STRING" id="1076256.A0A2H3BAB2"/>
<feature type="compositionally biased region" description="Low complexity" evidence="1">
    <location>
        <begin position="46"/>
        <end position="59"/>
    </location>
</feature>
<evidence type="ECO:0000313" key="2">
    <source>
        <dbReference type="EMBL" id="PBK66620.1"/>
    </source>
</evidence>
<gene>
    <name evidence="2" type="ORF">ARMSODRAFT_977515</name>
</gene>
<proteinExistence type="predicted"/>
<feature type="compositionally biased region" description="Polar residues" evidence="1">
    <location>
        <begin position="83"/>
        <end position="92"/>
    </location>
</feature>
<feature type="region of interest" description="Disordered" evidence="1">
    <location>
        <begin position="175"/>
        <end position="202"/>
    </location>
</feature>
<feature type="region of interest" description="Disordered" evidence="1">
    <location>
        <begin position="1"/>
        <end position="112"/>
    </location>
</feature>
<feature type="region of interest" description="Disordered" evidence="1">
    <location>
        <begin position="138"/>
        <end position="162"/>
    </location>
</feature>